<dbReference type="EMBL" id="GBRH01182500">
    <property type="protein sequence ID" value="JAE15396.1"/>
    <property type="molecule type" value="Transcribed_RNA"/>
</dbReference>
<evidence type="ECO:0000313" key="1">
    <source>
        <dbReference type="EMBL" id="JAE15396.1"/>
    </source>
</evidence>
<reference evidence="1" key="1">
    <citation type="submission" date="2014-09" db="EMBL/GenBank/DDBJ databases">
        <authorList>
            <person name="Magalhaes I.L.F."/>
            <person name="Oliveira U."/>
            <person name="Santos F.R."/>
            <person name="Vidigal T.H.D.A."/>
            <person name="Brescovit A.D."/>
            <person name="Santos A.J."/>
        </authorList>
    </citation>
    <scope>NUCLEOTIDE SEQUENCE</scope>
    <source>
        <tissue evidence="1">Shoot tissue taken approximately 20 cm above the soil surface</tissue>
    </source>
</reference>
<protein>
    <submittedName>
        <fullName evidence="1">Uncharacterized protein</fullName>
    </submittedName>
</protein>
<reference evidence="1" key="2">
    <citation type="journal article" date="2015" name="Data Brief">
        <title>Shoot transcriptome of the giant reed, Arundo donax.</title>
        <authorList>
            <person name="Barrero R.A."/>
            <person name="Guerrero F.D."/>
            <person name="Moolhuijzen P."/>
            <person name="Goolsby J.A."/>
            <person name="Tidwell J."/>
            <person name="Bellgard S.E."/>
            <person name="Bellgard M.I."/>
        </authorList>
    </citation>
    <scope>NUCLEOTIDE SEQUENCE</scope>
    <source>
        <tissue evidence="1">Shoot tissue taken approximately 20 cm above the soil surface</tissue>
    </source>
</reference>
<organism evidence="1">
    <name type="scientific">Arundo donax</name>
    <name type="common">Giant reed</name>
    <name type="synonym">Donax arundinaceus</name>
    <dbReference type="NCBI Taxonomy" id="35708"/>
    <lineage>
        <taxon>Eukaryota</taxon>
        <taxon>Viridiplantae</taxon>
        <taxon>Streptophyta</taxon>
        <taxon>Embryophyta</taxon>
        <taxon>Tracheophyta</taxon>
        <taxon>Spermatophyta</taxon>
        <taxon>Magnoliopsida</taxon>
        <taxon>Liliopsida</taxon>
        <taxon>Poales</taxon>
        <taxon>Poaceae</taxon>
        <taxon>PACMAD clade</taxon>
        <taxon>Arundinoideae</taxon>
        <taxon>Arundineae</taxon>
        <taxon>Arundo</taxon>
    </lineage>
</organism>
<sequence>MYHKTEPDR</sequence>
<proteinExistence type="predicted"/>
<name>A0A0A9FYL6_ARUDO</name>
<accession>A0A0A9FYL6</accession>